<comment type="caution">
    <text evidence="8">The sequence shown here is derived from an EMBL/GenBank/DDBJ whole genome shotgun (WGS) entry which is preliminary data.</text>
</comment>
<feature type="transmembrane region" description="Helical" evidence="7">
    <location>
        <begin position="200"/>
        <end position="221"/>
    </location>
</feature>
<keyword evidence="5 7" id="KW-0472">Membrane</keyword>
<name>A0A7I8VUT1_9ANNE</name>
<evidence type="ECO:0000313" key="9">
    <source>
        <dbReference type="Proteomes" id="UP000549394"/>
    </source>
</evidence>
<accession>A0A7I8VUT1</accession>
<evidence type="ECO:0000256" key="5">
    <source>
        <dbReference type="ARBA" id="ARBA00023136"/>
    </source>
</evidence>
<organism evidence="8 9">
    <name type="scientific">Dimorphilus gyrociliatus</name>
    <dbReference type="NCBI Taxonomy" id="2664684"/>
    <lineage>
        <taxon>Eukaryota</taxon>
        <taxon>Metazoa</taxon>
        <taxon>Spiralia</taxon>
        <taxon>Lophotrochozoa</taxon>
        <taxon>Annelida</taxon>
        <taxon>Polychaeta</taxon>
        <taxon>Polychaeta incertae sedis</taxon>
        <taxon>Dinophilidae</taxon>
        <taxon>Dimorphilus</taxon>
    </lineage>
</organism>
<dbReference type="InterPro" id="IPR026767">
    <property type="entry name" value="Tmem151"/>
</dbReference>
<dbReference type="GO" id="GO:0016020">
    <property type="term" value="C:membrane"/>
    <property type="evidence" value="ECO:0007669"/>
    <property type="project" value="UniProtKB-SubCell"/>
</dbReference>
<dbReference type="Pfam" id="PF14857">
    <property type="entry name" value="TMEM151"/>
    <property type="match status" value="1"/>
</dbReference>
<dbReference type="PANTHER" id="PTHR31893:SF5">
    <property type="entry name" value="TRANSMEMBRANE PROTEIN 151 HOMOLOG"/>
    <property type="match status" value="1"/>
</dbReference>
<feature type="compositionally biased region" description="Basic residues" evidence="6">
    <location>
        <begin position="19"/>
        <end position="29"/>
    </location>
</feature>
<evidence type="ECO:0000256" key="1">
    <source>
        <dbReference type="ARBA" id="ARBA00004141"/>
    </source>
</evidence>
<keyword evidence="4 7" id="KW-1133">Transmembrane helix</keyword>
<evidence type="ECO:0000256" key="4">
    <source>
        <dbReference type="ARBA" id="ARBA00022989"/>
    </source>
</evidence>
<feature type="compositionally biased region" description="Basic and acidic residues" evidence="6">
    <location>
        <begin position="42"/>
        <end position="62"/>
    </location>
</feature>
<protein>
    <submittedName>
        <fullName evidence="8">DgyrCDS8088</fullName>
    </submittedName>
</protein>
<dbReference type="PANTHER" id="PTHR31893">
    <property type="entry name" value="TRANSMEMBRANE PROTEIN 151 HOMOLOG"/>
    <property type="match status" value="1"/>
</dbReference>
<feature type="transmembrane region" description="Helical" evidence="7">
    <location>
        <begin position="371"/>
        <end position="389"/>
    </location>
</feature>
<dbReference type="OrthoDB" id="190434at2759"/>
<proteinExistence type="inferred from homology"/>
<comment type="subcellular location">
    <subcellularLocation>
        <location evidence="1">Membrane</location>
        <topology evidence="1">Multi-pass membrane protein</topology>
    </subcellularLocation>
</comment>
<sequence>MWFKAARSLQANPDAGRPKLVKFKARKGDRRSSGRVVVKQKLLKDSDRGKQTEQSQHDKLLEHEDDGSDKEEAYPKEIIISVEDEKYNLEYTIKSDGIQLFKPQPNLDGQMYVEEPTASKIRILRICASVLAHIVFFTALSILLVAYKSTYDETIKCTKKYNDTREIKDKDELSLQEHENDPNWNCITVRKWQKNAKISIIVPMWILLATSYVVIVIESYFSDTKYYTSEIYDTERALQFIQNMKKKNAHIIWRAECFHFEKQDSTCSKRRKVITQKLEKRFQYEICLDLSGDFPGFWSNRITRVKLTCSYGFVDESIQQAYKNQREEFNRECHEIDEHVYLHEMYEISGFKDKLVVYPDRVNLPFCLNETFYWIFVLCLLGAPYRFWFKLSTHHEKFMIVKLLGLKRQKEEMSDAM</sequence>
<reference evidence="8 9" key="1">
    <citation type="submission" date="2020-08" db="EMBL/GenBank/DDBJ databases">
        <authorList>
            <person name="Hejnol A."/>
        </authorList>
    </citation>
    <scope>NUCLEOTIDE SEQUENCE [LARGE SCALE GENOMIC DNA]</scope>
</reference>
<evidence type="ECO:0000313" key="8">
    <source>
        <dbReference type="EMBL" id="CAD5119480.1"/>
    </source>
</evidence>
<evidence type="ECO:0000256" key="2">
    <source>
        <dbReference type="ARBA" id="ARBA00009583"/>
    </source>
</evidence>
<evidence type="ECO:0000256" key="6">
    <source>
        <dbReference type="SAM" id="MobiDB-lite"/>
    </source>
</evidence>
<feature type="region of interest" description="Disordered" evidence="6">
    <location>
        <begin position="1"/>
        <end position="70"/>
    </location>
</feature>
<gene>
    <name evidence="8" type="ORF">DGYR_LOCUS7717</name>
</gene>
<dbReference type="AlphaFoldDB" id="A0A7I8VUT1"/>
<dbReference type="EMBL" id="CAJFCJ010000010">
    <property type="protein sequence ID" value="CAD5119480.1"/>
    <property type="molecule type" value="Genomic_DNA"/>
</dbReference>
<keyword evidence="9" id="KW-1185">Reference proteome</keyword>
<feature type="transmembrane region" description="Helical" evidence="7">
    <location>
        <begin position="123"/>
        <end position="146"/>
    </location>
</feature>
<dbReference type="Proteomes" id="UP000549394">
    <property type="component" value="Unassembled WGS sequence"/>
</dbReference>
<evidence type="ECO:0000256" key="3">
    <source>
        <dbReference type="ARBA" id="ARBA00022692"/>
    </source>
</evidence>
<keyword evidence="3 7" id="KW-0812">Transmembrane</keyword>
<comment type="similarity">
    <text evidence="2">Belongs to the TMEM151 family.</text>
</comment>
<evidence type="ECO:0000256" key="7">
    <source>
        <dbReference type="SAM" id="Phobius"/>
    </source>
</evidence>